<organism evidence="1 2">
    <name type="scientific">Flavobacterium macacae</name>
    <dbReference type="NCBI Taxonomy" id="2488993"/>
    <lineage>
        <taxon>Bacteria</taxon>
        <taxon>Pseudomonadati</taxon>
        <taxon>Bacteroidota</taxon>
        <taxon>Flavobacteriia</taxon>
        <taxon>Flavobacteriales</taxon>
        <taxon>Flavobacteriaceae</taxon>
        <taxon>Flavobacterium</taxon>
    </lineage>
</organism>
<accession>A0A3P3W5E9</accession>
<evidence type="ECO:0000313" key="1">
    <source>
        <dbReference type="EMBL" id="RRJ89597.1"/>
    </source>
</evidence>
<comment type="caution">
    <text evidence="1">The sequence shown here is derived from an EMBL/GenBank/DDBJ whole genome shotgun (WGS) entry which is preliminary data.</text>
</comment>
<gene>
    <name evidence="1" type="ORF">EG849_12465</name>
</gene>
<proteinExistence type="predicted"/>
<dbReference type="RefSeq" id="WP_125013420.1">
    <property type="nucleotide sequence ID" value="NZ_RQVR01000015.1"/>
</dbReference>
<reference evidence="1 2" key="1">
    <citation type="submission" date="2018-11" db="EMBL/GenBank/DDBJ databases">
        <title>Flavobacterium sp. nov., YIM 102600 draft genome.</title>
        <authorList>
            <person name="Li G."/>
            <person name="Jiang Y."/>
        </authorList>
    </citation>
    <scope>NUCLEOTIDE SEQUENCE [LARGE SCALE GENOMIC DNA]</scope>
    <source>
        <strain evidence="1 2">YIM 102600</strain>
    </source>
</reference>
<dbReference type="AlphaFoldDB" id="A0A3P3W5E9"/>
<dbReference type="OrthoDB" id="1375620at2"/>
<protein>
    <submittedName>
        <fullName evidence="1">Uncharacterized protein</fullName>
    </submittedName>
</protein>
<keyword evidence="2" id="KW-1185">Reference proteome</keyword>
<evidence type="ECO:0000313" key="2">
    <source>
        <dbReference type="Proteomes" id="UP000271937"/>
    </source>
</evidence>
<dbReference type="Proteomes" id="UP000271937">
    <property type="component" value="Unassembled WGS sequence"/>
</dbReference>
<name>A0A3P3W5E9_9FLAO</name>
<sequence length="115" mass="13460">MKWIKNIALISVLMAVFLVFGKKDKKAYSIDFSSKKTIEQIDFLKASAFVKQETAQRLGNTSRADLPIYAKWFESFYNSSFSEFSLFKANTIFARQDINRCSKVSILLFPYHFFW</sequence>
<dbReference type="EMBL" id="RQVR01000015">
    <property type="protein sequence ID" value="RRJ89597.1"/>
    <property type="molecule type" value="Genomic_DNA"/>
</dbReference>